<accession>A0A1J5RET2</accession>
<protein>
    <submittedName>
        <fullName evidence="1">Uncharacterized protein</fullName>
    </submittedName>
</protein>
<evidence type="ECO:0000313" key="1">
    <source>
        <dbReference type="EMBL" id="OIQ93874.1"/>
    </source>
</evidence>
<dbReference type="AlphaFoldDB" id="A0A1J5RET2"/>
<comment type="caution">
    <text evidence="1">The sequence shown here is derived from an EMBL/GenBank/DDBJ whole genome shotgun (WGS) entry which is preliminary data.</text>
</comment>
<reference evidence="1" key="1">
    <citation type="submission" date="2016-10" db="EMBL/GenBank/DDBJ databases">
        <title>Sequence of Gallionella enrichment culture.</title>
        <authorList>
            <person name="Poehlein A."/>
            <person name="Muehling M."/>
            <person name="Daniel R."/>
        </authorList>
    </citation>
    <scope>NUCLEOTIDE SEQUENCE</scope>
</reference>
<proteinExistence type="predicted"/>
<name>A0A1J5RET2_9ZZZZ</name>
<dbReference type="EMBL" id="MLJW01000198">
    <property type="protein sequence ID" value="OIQ93874.1"/>
    <property type="molecule type" value="Genomic_DNA"/>
</dbReference>
<sequence>MSPRVSPRIRAVSLVLAFAAAAPAAHGAKSWVEHPADFPSSPLCQPNEVTLWTCTVGHKRYSLCASGGAVRRGSYIQYRARDRRGKTVLRYPDPLRAPAAAFAYAYSATGDAEVDFSIDGYSYSLVDPLRGVSMLFVEKAGKELAHLTCDEGNQSLQLNDTIALMRALKVPAPP</sequence>
<gene>
    <name evidence="1" type="ORF">GALL_241610</name>
</gene>
<organism evidence="1">
    <name type="scientific">mine drainage metagenome</name>
    <dbReference type="NCBI Taxonomy" id="410659"/>
    <lineage>
        <taxon>unclassified sequences</taxon>
        <taxon>metagenomes</taxon>
        <taxon>ecological metagenomes</taxon>
    </lineage>
</organism>